<protein>
    <submittedName>
        <fullName evidence="2">Uncharacterized protein</fullName>
    </submittedName>
</protein>
<accession>A0A146G2B3</accession>
<dbReference type="AlphaFoldDB" id="A0A146G2B3"/>
<evidence type="ECO:0000313" key="3">
    <source>
        <dbReference type="Proteomes" id="UP000076023"/>
    </source>
</evidence>
<dbReference type="OrthoDB" id="195361at2"/>
<keyword evidence="3" id="KW-1185">Reference proteome</keyword>
<keyword evidence="1" id="KW-0732">Signal</keyword>
<sequence length="160" mass="17168">MKTLLTSALAIIVLVSTVFAADGHDHGKTIPGPKGGRVVEVEGGHAEFLVQSDRRVSVVFYGEDMKPVNAAEQIVTLVAEAPAGKEKLEFEKAADQFVSKTALPEGDGYRIVLQIRTTEGAKPQNFRIDYHTETCGKCNRAEYACICTEESGGGHGGHSH</sequence>
<dbReference type="Proteomes" id="UP000076023">
    <property type="component" value="Unassembled WGS sequence"/>
</dbReference>
<gene>
    <name evidence="2" type="ORF">TSACC_2195</name>
</gene>
<comment type="caution">
    <text evidence="2">The sequence shown here is derived from an EMBL/GenBank/DDBJ whole genome shotgun (WGS) entry which is preliminary data.</text>
</comment>
<name>A0A146G2B3_TERSA</name>
<dbReference type="EMBL" id="BDCO01000002">
    <property type="protein sequence ID" value="GAT31801.1"/>
    <property type="molecule type" value="Genomic_DNA"/>
</dbReference>
<feature type="chain" id="PRO_5007524333" evidence="1">
    <location>
        <begin position="21"/>
        <end position="160"/>
    </location>
</feature>
<evidence type="ECO:0000256" key="1">
    <source>
        <dbReference type="SAM" id="SignalP"/>
    </source>
</evidence>
<feature type="signal peptide" evidence="1">
    <location>
        <begin position="1"/>
        <end position="20"/>
    </location>
</feature>
<evidence type="ECO:0000313" key="2">
    <source>
        <dbReference type="EMBL" id="GAT31801.1"/>
    </source>
</evidence>
<dbReference type="STRING" id="690879.TSACC_2195"/>
<dbReference type="RefSeq" id="WP_075077680.1">
    <property type="nucleotide sequence ID" value="NZ_BDCO01000002.1"/>
</dbReference>
<organism evidence="2 3">
    <name type="scientific">Terrimicrobium sacchariphilum</name>
    <dbReference type="NCBI Taxonomy" id="690879"/>
    <lineage>
        <taxon>Bacteria</taxon>
        <taxon>Pseudomonadati</taxon>
        <taxon>Verrucomicrobiota</taxon>
        <taxon>Terrimicrobiia</taxon>
        <taxon>Terrimicrobiales</taxon>
        <taxon>Terrimicrobiaceae</taxon>
        <taxon>Terrimicrobium</taxon>
    </lineage>
</organism>
<dbReference type="InParanoid" id="A0A146G2B3"/>
<reference evidence="3" key="1">
    <citation type="journal article" date="2017" name="Genome Announc.">
        <title>Draft Genome Sequence of Terrimicrobium sacchariphilum NM-5T, a Facultative Anaerobic Soil Bacterium of the Class Spartobacteria.</title>
        <authorList>
            <person name="Qiu Y.L."/>
            <person name="Tourlousse D.M."/>
            <person name="Matsuura N."/>
            <person name="Ohashi A."/>
            <person name="Sekiguchi Y."/>
        </authorList>
    </citation>
    <scope>NUCLEOTIDE SEQUENCE [LARGE SCALE GENOMIC DNA]</scope>
    <source>
        <strain evidence="3">NM-5</strain>
    </source>
</reference>
<proteinExistence type="predicted"/>